<accession>A0A9P4H947</accession>
<dbReference type="Gene3D" id="3.90.245.10">
    <property type="entry name" value="Ribonucleoside hydrolase-like"/>
    <property type="match status" value="1"/>
</dbReference>
<dbReference type="GO" id="GO:0008477">
    <property type="term" value="F:purine nucleosidase activity"/>
    <property type="evidence" value="ECO:0007669"/>
    <property type="project" value="TreeGrafter"/>
</dbReference>
<dbReference type="EMBL" id="ML978202">
    <property type="protein sequence ID" value="KAF2029315.1"/>
    <property type="molecule type" value="Genomic_DNA"/>
</dbReference>
<keyword evidence="6" id="KW-1185">Reference proteome</keyword>
<comment type="caution">
    <text evidence="5">The sequence shown here is derived from an EMBL/GenBank/DDBJ whole genome shotgun (WGS) entry which is preliminary data.</text>
</comment>
<evidence type="ECO:0000313" key="6">
    <source>
        <dbReference type="Proteomes" id="UP000799777"/>
    </source>
</evidence>
<protein>
    <submittedName>
        <fullName evidence="5">Inosine/uridine-preferring nucleoside hydrolase</fullName>
    </submittedName>
</protein>
<reference evidence="5" key="1">
    <citation type="journal article" date="2020" name="Stud. Mycol.">
        <title>101 Dothideomycetes genomes: a test case for predicting lifestyles and emergence of pathogens.</title>
        <authorList>
            <person name="Haridas S."/>
            <person name="Albert R."/>
            <person name="Binder M."/>
            <person name="Bloem J."/>
            <person name="Labutti K."/>
            <person name="Salamov A."/>
            <person name="Andreopoulos B."/>
            <person name="Baker S."/>
            <person name="Barry K."/>
            <person name="Bills G."/>
            <person name="Bluhm B."/>
            <person name="Cannon C."/>
            <person name="Castanera R."/>
            <person name="Culley D."/>
            <person name="Daum C."/>
            <person name="Ezra D."/>
            <person name="Gonzalez J."/>
            <person name="Henrissat B."/>
            <person name="Kuo A."/>
            <person name="Liang C."/>
            <person name="Lipzen A."/>
            <person name="Lutzoni F."/>
            <person name="Magnuson J."/>
            <person name="Mondo S."/>
            <person name="Nolan M."/>
            <person name="Ohm R."/>
            <person name="Pangilinan J."/>
            <person name="Park H.-J."/>
            <person name="Ramirez L."/>
            <person name="Alfaro M."/>
            <person name="Sun H."/>
            <person name="Tritt A."/>
            <person name="Yoshinaga Y."/>
            <person name="Zwiers L.-H."/>
            <person name="Turgeon B."/>
            <person name="Goodwin S."/>
            <person name="Spatafora J."/>
            <person name="Crous P."/>
            <person name="Grigoriev I."/>
        </authorList>
    </citation>
    <scope>NUCLEOTIDE SEQUENCE</scope>
    <source>
        <strain evidence="5">CBS 110217</strain>
    </source>
</reference>
<comment type="similarity">
    <text evidence="1">Belongs to the IUNH family.</text>
</comment>
<evidence type="ECO:0000256" key="1">
    <source>
        <dbReference type="ARBA" id="ARBA00009176"/>
    </source>
</evidence>
<dbReference type="CDD" id="cd02651">
    <property type="entry name" value="nuc_hydro_IU_UC_XIUA"/>
    <property type="match status" value="1"/>
</dbReference>
<dbReference type="PANTHER" id="PTHR12304">
    <property type="entry name" value="INOSINE-URIDINE PREFERRING NUCLEOSIDE HYDROLASE"/>
    <property type="match status" value="1"/>
</dbReference>
<feature type="domain" description="Inosine/uridine-preferring nucleoside hydrolase" evidence="4">
    <location>
        <begin position="11"/>
        <end position="354"/>
    </location>
</feature>
<evidence type="ECO:0000256" key="3">
    <source>
        <dbReference type="ARBA" id="ARBA00023295"/>
    </source>
</evidence>
<dbReference type="Proteomes" id="UP000799777">
    <property type="component" value="Unassembled WGS sequence"/>
</dbReference>
<evidence type="ECO:0000313" key="5">
    <source>
        <dbReference type="EMBL" id="KAF2029315.1"/>
    </source>
</evidence>
<dbReference type="GO" id="GO:0005829">
    <property type="term" value="C:cytosol"/>
    <property type="evidence" value="ECO:0007669"/>
    <property type="project" value="TreeGrafter"/>
</dbReference>
<proteinExistence type="inferred from homology"/>
<dbReference type="GO" id="GO:0006152">
    <property type="term" value="P:purine nucleoside catabolic process"/>
    <property type="evidence" value="ECO:0007669"/>
    <property type="project" value="TreeGrafter"/>
</dbReference>
<gene>
    <name evidence="5" type="ORF">EK21DRAFT_113047</name>
</gene>
<keyword evidence="2 5" id="KW-0378">Hydrolase</keyword>
<keyword evidence="3" id="KW-0326">Glycosidase</keyword>
<dbReference type="InterPro" id="IPR001910">
    <property type="entry name" value="Inosine/uridine_hydrolase_dom"/>
</dbReference>
<evidence type="ECO:0000256" key="2">
    <source>
        <dbReference type="ARBA" id="ARBA00022801"/>
    </source>
</evidence>
<dbReference type="AlphaFoldDB" id="A0A9P4H947"/>
<dbReference type="InterPro" id="IPR023186">
    <property type="entry name" value="IUNH"/>
</dbReference>
<dbReference type="SUPFAM" id="SSF53590">
    <property type="entry name" value="Nucleoside hydrolase"/>
    <property type="match status" value="1"/>
</dbReference>
<sequence>MAATSATKIPLWLDCDTGHDDAYALLLSAHDPRVELLGVSTVHGNAALDQTTFNTRAILEAIGRRDVKVYSGAAKPIVRDAVHAADIHGESGLDGVTLLPQPIEPAATDVDYLEAMYRALIATPPNTAWLVSTGSLTNIGLLFQKYPDLAGHIKGLSIMGGAVGGGFTDAPMGKVKGEGERFGNWTAYAEFNIYCDPEASHFVFAHPVLKPKTTLIPLDLSHQVLGTKAIRHTQLYGSDKPLDPSTSTTEFTPSALRALFTQIMSFFAGTYAEVFSITEGPPLHDPLAVAVAIHPELFDDHGGERFEVDVVTEGVHSLVQTEVGELGRTKVTKLPAGEGGCRIPRGLDLAGFWEGIESALKRADAVSPMPKISREDLEKDGVFKGIE</sequence>
<dbReference type="OrthoDB" id="432381at2759"/>
<dbReference type="PANTHER" id="PTHR12304:SF4">
    <property type="entry name" value="URIDINE NUCLEOSIDASE"/>
    <property type="match status" value="1"/>
</dbReference>
<organism evidence="5 6">
    <name type="scientific">Setomelanomma holmii</name>
    <dbReference type="NCBI Taxonomy" id="210430"/>
    <lineage>
        <taxon>Eukaryota</taxon>
        <taxon>Fungi</taxon>
        <taxon>Dikarya</taxon>
        <taxon>Ascomycota</taxon>
        <taxon>Pezizomycotina</taxon>
        <taxon>Dothideomycetes</taxon>
        <taxon>Pleosporomycetidae</taxon>
        <taxon>Pleosporales</taxon>
        <taxon>Pleosporineae</taxon>
        <taxon>Phaeosphaeriaceae</taxon>
        <taxon>Setomelanomma</taxon>
    </lineage>
</organism>
<evidence type="ECO:0000259" key="4">
    <source>
        <dbReference type="Pfam" id="PF01156"/>
    </source>
</evidence>
<name>A0A9P4H947_9PLEO</name>
<dbReference type="Pfam" id="PF01156">
    <property type="entry name" value="IU_nuc_hydro"/>
    <property type="match status" value="1"/>
</dbReference>
<dbReference type="InterPro" id="IPR036452">
    <property type="entry name" value="Ribo_hydro-like"/>
</dbReference>